<organism evidence="2">
    <name type="scientific">marine metagenome</name>
    <dbReference type="NCBI Taxonomy" id="408172"/>
    <lineage>
        <taxon>unclassified sequences</taxon>
        <taxon>metagenomes</taxon>
        <taxon>ecological metagenomes</taxon>
    </lineage>
</organism>
<evidence type="ECO:0000313" key="2">
    <source>
        <dbReference type="EMBL" id="SVA42002.1"/>
    </source>
</evidence>
<sequence length="54" mass="5807">MENMYKVAAQLVAILVCGPKKARKLASKPRSPPTNATRTRGDAALHSNTIEGSR</sequence>
<protein>
    <submittedName>
        <fullName evidence="2">Uncharacterized protein</fullName>
    </submittedName>
</protein>
<accession>A0A381VNZ5</accession>
<gene>
    <name evidence="2" type="ORF">METZ01_LOCUS94856</name>
</gene>
<proteinExistence type="predicted"/>
<name>A0A381VNZ5_9ZZZZ</name>
<evidence type="ECO:0000256" key="1">
    <source>
        <dbReference type="SAM" id="MobiDB-lite"/>
    </source>
</evidence>
<dbReference type="EMBL" id="UINC01009364">
    <property type="protein sequence ID" value="SVA42002.1"/>
    <property type="molecule type" value="Genomic_DNA"/>
</dbReference>
<feature type="region of interest" description="Disordered" evidence="1">
    <location>
        <begin position="22"/>
        <end position="54"/>
    </location>
</feature>
<dbReference type="AlphaFoldDB" id="A0A381VNZ5"/>
<reference evidence="2" key="1">
    <citation type="submission" date="2018-05" db="EMBL/GenBank/DDBJ databases">
        <authorList>
            <person name="Lanie J.A."/>
            <person name="Ng W.-L."/>
            <person name="Kazmierczak K.M."/>
            <person name="Andrzejewski T.M."/>
            <person name="Davidsen T.M."/>
            <person name="Wayne K.J."/>
            <person name="Tettelin H."/>
            <person name="Glass J.I."/>
            <person name="Rusch D."/>
            <person name="Podicherti R."/>
            <person name="Tsui H.-C.T."/>
            <person name="Winkler M.E."/>
        </authorList>
    </citation>
    <scope>NUCLEOTIDE SEQUENCE</scope>
</reference>